<dbReference type="InterPro" id="IPR000551">
    <property type="entry name" value="MerR-type_HTH_dom"/>
</dbReference>
<proteinExistence type="predicted"/>
<dbReference type="PANTHER" id="PTHR30204">
    <property type="entry name" value="REDOX-CYCLING DRUG-SENSING TRANSCRIPTIONAL ACTIVATOR SOXR"/>
    <property type="match status" value="1"/>
</dbReference>
<keyword evidence="4" id="KW-1185">Reference proteome</keyword>
<organism evidence="3 4">
    <name type="scientific">Desulfomicrobium apsheronum</name>
    <dbReference type="NCBI Taxonomy" id="52560"/>
    <lineage>
        <taxon>Bacteria</taxon>
        <taxon>Pseudomonadati</taxon>
        <taxon>Thermodesulfobacteriota</taxon>
        <taxon>Desulfovibrionia</taxon>
        <taxon>Desulfovibrionales</taxon>
        <taxon>Desulfomicrobiaceae</taxon>
        <taxon>Desulfomicrobium</taxon>
    </lineage>
</organism>
<dbReference type="InterPro" id="IPR009061">
    <property type="entry name" value="DNA-bd_dom_put_sf"/>
</dbReference>
<dbReference type="GO" id="GO:0003677">
    <property type="term" value="F:DNA binding"/>
    <property type="evidence" value="ECO:0007669"/>
    <property type="project" value="UniProtKB-KW"/>
</dbReference>
<dbReference type="Pfam" id="PF13411">
    <property type="entry name" value="MerR_1"/>
    <property type="match status" value="1"/>
</dbReference>
<dbReference type="EMBL" id="FORX01000003">
    <property type="protein sequence ID" value="SFJ47273.1"/>
    <property type="molecule type" value="Genomic_DNA"/>
</dbReference>
<dbReference type="OrthoDB" id="9810140at2"/>
<evidence type="ECO:0000256" key="1">
    <source>
        <dbReference type="ARBA" id="ARBA00023125"/>
    </source>
</evidence>
<protein>
    <submittedName>
        <fullName evidence="3">DNA-binding transcriptional regulator, MerR family</fullName>
    </submittedName>
</protein>
<dbReference type="PANTHER" id="PTHR30204:SF15">
    <property type="entry name" value="BLL5018 PROTEIN"/>
    <property type="match status" value="1"/>
</dbReference>
<evidence type="ECO:0000313" key="3">
    <source>
        <dbReference type="EMBL" id="SFJ47273.1"/>
    </source>
</evidence>
<dbReference type="PROSITE" id="PS50937">
    <property type="entry name" value="HTH_MERR_2"/>
    <property type="match status" value="1"/>
</dbReference>
<feature type="domain" description="HTH merR-type" evidence="2">
    <location>
        <begin position="12"/>
        <end position="82"/>
    </location>
</feature>
<dbReference type="Gene3D" id="1.10.1660.10">
    <property type="match status" value="1"/>
</dbReference>
<reference evidence="4" key="1">
    <citation type="submission" date="2016-10" db="EMBL/GenBank/DDBJ databases">
        <authorList>
            <person name="Varghese N."/>
            <person name="Submissions S."/>
        </authorList>
    </citation>
    <scope>NUCLEOTIDE SEQUENCE [LARGE SCALE GENOMIC DNA]</scope>
    <source>
        <strain evidence="4">DSM 5918</strain>
    </source>
</reference>
<keyword evidence="1 3" id="KW-0238">DNA-binding</keyword>
<evidence type="ECO:0000259" key="2">
    <source>
        <dbReference type="PROSITE" id="PS50937"/>
    </source>
</evidence>
<gene>
    <name evidence="3" type="ORF">SAMN04488082_103228</name>
</gene>
<dbReference type="InterPro" id="IPR047057">
    <property type="entry name" value="MerR_fam"/>
</dbReference>
<dbReference type="SUPFAM" id="SSF46955">
    <property type="entry name" value="Putative DNA-binding domain"/>
    <property type="match status" value="1"/>
</dbReference>
<sequence length="108" mass="12803">MLKPVTPDTEKRLRIGQVARRLGVEPYVLRFWEEEFPQLTAARTSKGQRYYTEEHVRVLERIRHLLYVEKLTIKGARQKLEGAESIRAPLDAIRRELEEIHRLLTKNP</sequence>
<dbReference type="Proteomes" id="UP000198635">
    <property type="component" value="Unassembled WGS sequence"/>
</dbReference>
<dbReference type="RefSeq" id="WP_092189624.1">
    <property type="nucleotide sequence ID" value="NZ_FORX01000003.1"/>
</dbReference>
<dbReference type="AlphaFoldDB" id="A0A1I3RL06"/>
<evidence type="ECO:0000313" key="4">
    <source>
        <dbReference type="Proteomes" id="UP000198635"/>
    </source>
</evidence>
<accession>A0A1I3RL06</accession>
<dbReference type="GO" id="GO:0003700">
    <property type="term" value="F:DNA-binding transcription factor activity"/>
    <property type="evidence" value="ECO:0007669"/>
    <property type="project" value="InterPro"/>
</dbReference>
<dbReference type="SMART" id="SM00422">
    <property type="entry name" value="HTH_MERR"/>
    <property type="match status" value="1"/>
</dbReference>
<dbReference type="CDD" id="cd04765">
    <property type="entry name" value="HTH_MlrA-like_sg2"/>
    <property type="match status" value="1"/>
</dbReference>
<dbReference type="STRING" id="52560.SAMN04488082_103228"/>
<name>A0A1I3RL06_9BACT</name>